<organism evidence="1">
    <name type="scientific">freshwater metagenome</name>
    <dbReference type="NCBI Taxonomy" id="449393"/>
    <lineage>
        <taxon>unclassified sequences</taxon>
        <taxon>metagenomes</taxon>
        <taxon>ecological metagenomes</taxon>
    </lineage>
</organism>
<evidence type="ECO:0000313" key="1">
    <source>
        <dbReference type="EMBL" id="CAB4572604.1"/>
    </source>
</evidence>
<reference evidence="1" key="1">
    <citation type="submission" date="2020-05" db="EMBL/GenBank/DDBJ databases">
        <authorList>
            <person name="Chiriac C."/>
            <person name="Salcher M."/>
            <person name="Ghai R."/>
            <person name="Kavagutti S V."/>
        </authorList>
    </citation>
    <scope>NUCLEOTIDE SEQUENCE</scope>
</reference>
<dbReference type="EMBL" id="CAEZTV010000003">
    <property type="protein sequence ID" value="CAB4572604.1"/>
    <property type="molecule type" value="Genomic_DNA"/>
</dbReference>
<sequence>MIVNEESIRKRIGNFGLIFKARRAPTIKPIDSAVITIDQDFGPSKCSSAISGPKTLSAAAQHITIKENEITITTIQRNDLKTCQP</sequence>
<dbReference type="AlphaFoldDB" id="A0A6J6EBF2"/>
<protein>
    <submittedName>
        <fullName evidence="1">Unannotated protein</fullName>
    </submittedName>
</protein>
<proteinExistence type="predicted"/>
<accession>A0A6J6EBF2</accession>
<name>A0A6J6EBF2_9ZZZZ</name>
<gene>
    <name evidence="1" type="ORF">UFOPK1747_00057</name>
</gene>